<accession>A0A0R3SXX2</accession>
<gene>
    <name evidence="1" type="ORF">HDID_LOCUS10615</name>
</gene>
<dbReference type="WBParaSite" id="HDID_0001061701-mRNA-1">
    <property type="protein sequence ID" value="HDID_0001061701-mRNA-1"/>
    <property type="gene ID" value="HDID_0001061701"/>
</dbReference>
<protein>
    <submittedName>
        <fullName evidence="1 3">Uncharacterized protein</fullName>
    </submittedName>
</protein>
<dbReference type="EMBL" id="UYSG01011797">
    <property type="protein sequence ID" value="VDL63644.1"/>
    <property type="molecule type" value="Genomic_DNA"/>
</dbReference>
<name>A0A0R3SXX2_HYMDI</name>
<reference evidence="1 2" key="2">
    <citation type="submission" date="2018-11" db="EMBL/GenBank/DDBJ databases">
        <authorList>
            <consortium name="Pathogen Informatics"/>
        </authorList>
    </citation>
    <scope>NUCLEOTIDE SEQUENCE [LARGE SCALE GENOMIC DNA]</scope>
</reference>
<organism evidence="3">
    <name type="scientific">Hymenolepis diminuta</name>
    <name type="common">Rat tapeworm</name>
    <dbReference type="NCBI Taxonomy" id="6216"/>
    <lineage>
        <taxon>Eukaryota</taxon>
        <taxon>Metazoa</taxon>
        <taxon>Spiralia</taxon>
        <taxon>Lophotrochozoa</taxon>
        <taxon>Platyhelminthes</taxon>
        <taxon>Cestoda</taxon>
        <taxon>Eucestoda</taxon>
        <taxon>Cyclophyllidea</taxon>
        <taxon>Hymenolepididae</taxon>
        <taxon>Hymenolepis</taxon>
    </lineage>
</organism>
<evidence type="ECO:0000313" key="2">
    <source>
        <dbReference type="Proteomes" id="UP000274504"/>
    </source>
</evidence>
<sequence length="80" mass="9067">MQDSPNSLHLPHLMKGNTFLGSSCHVFASRHPIIPKIITALALVYAVIMLTDNETLKTLKINDESNLDQELYCRWSDNIE</sequence>
<proteinExistence type="predicted"/>
<evidence type="ECO:0000313" key="3">
    <source>
        <dbReference type="WBParaSite" id="HDID_0001061701-mRNA-1"/>
    </source>
</evidence>
<evidence type="ECO:0000313" key="1">
    <source>
        <dbReference type="EMBL" id="VDL63644.1"/>
    </source>
</evidence>
<dbReference type="Proteomes" id="UP000274504">
    <property type="component" value="Unassembled WGS sequence"/>
</dbReference>
<dbReference type="AlphaFoldDB" id="A0A0R3SXX2"/>
<reference evidence="3" key="1">
    <citation type="submission" date="2017-02" db="UniProtKB">
        <authorList>
            <consortium name="WormBaseParasite"/>
        </authorList>
    </citation>
    <scope>IDENTIFICATION</scope>
</reference>